<sequence length="114" mass="12808">MDKRHTGPLSLSDSPLYKVRLRQGDGEIFRPNRSIKPDSKISLILDEFHIKEKVVVITMDNATNMDEESSPGQTSPQRKSNASELTAIYCQSCRSWKPTSQDSLLCHCQEEGLG</sequence>
<dbReference type="Proteomes" id="UP001174136">
    <property type="component" value="Unassembled WGS sequence"/>
</dbReference>
<dbReference type="AlphaFoldDB" id="A0AA47M884"/>
<organism evidence="2 3">
    <name type="scientific">Merluccius polli</name>
    <name type="common">Benguela hake</name>
    <name type="synonym">Merluccius cadenati</name>
    <dbReference type="NCBI Taxonomy" id="89951"/>
    <lineage>
        <taxon>Eukaryota</taxon>
        <taxon>Metazoa</taxon>
        <taxon>Chordata</taxon>
        <taxon>Craniata</taxon>
        <taxon>Vertebrata</taxon>
        <taxon>Euteleostomi</taxon>
        <taxon>Actinopterygii</taxon>
        <taxon>Neopterygii</taxon>
        <taxon>Teleostei</taxon>
        <taxon>Neoteleostei</taxon>
        <taxon>Acanthomorphata</taxon>
        <taxon>Zeiogadaria</taxon>
        <taxon>Gadariae</taxon>
        <taxon>Gadiformes</taxon>
        <taxon>Gadoidei</taxon>
        <taxon>Merlucciidae</taxon>
        <taxon>Merluccius</taxon>
    </lineage>
</organism>
<dbReference type="EMBL" id="JAOPHQ010005424">
    <property type="protein sequence ID" value="KAK0135458.1"/>
    <property type="molecule type" value="Genomic_DNA"/>
</dbReference>
<evidence type="ECO:0000313" key="2">
    <source>
        <dbReference type="EMBL" id="KAK0135458.1"/>
    </source>
</evidence>
<protein>
    <submittedName>
        <fullName evidence="2">Uncharacterized protein</fullName>
    </submittedName>
</protein>
<evidence type="ECO:0000256" key="1">
    <source>
        <dbReference type="SAM" id="MobiDB-lite"/>
    </source>
</evidence>
<reference evidence="2" key="1">
    <citation type="journal article" date="2023" name="Front. Mar. Sci.">
        <title>A new Merluccius polli reference genome to investigate the effects of global change in West African waters.</title>
        <authorList>
            <person name="Mateo J.L."/>
            <person name="Blanco-Fernandez C."/>
            <person name="Garcia-Vazquez E."/>
            <person name="Machado-Schiaffino G."/>
        </authorList>
    </citation>
    <scope>NUCLEOTIDE SEQUENCE</scope>
    <source>
        <strain evidence="2">C29</strain>
        <tissue evidence="2">Fin</tissue>
    </source>
</reference>
<comment type="caution">
    <text evidence="2">The sequence shown here is derived from an EMBL/GenBank/DDBJ whole genome shotgun (WGS) entry which is preliminary data.</text>
</comment>
<feature type="region of interest" description="Disordered" evidence="1">
    <location>
        <begin position="61"/>
        <end position="81"/>
    </location>
</feature>
<evidence type="ECO:0000313" key="3">
    <source>
        <dbReference type="Proteomes" id="UP001174136"/>
    </source>
</evidence>
<accession>A0AA47M884</accession>
<name>A0AA47M884_MERPO</name>
<proteinExistence type="predicted"/>
<gene>
    <name evidence="2" type="ORF">N1851_028669</name>
</gene>
<keyword evidence="3" id="KW-1185">Reference proteome</keyword>